<keyword evidence="3" id="KW-1185">Reference proteome</keyword>
<dbReference type="PANTHER" id="PTHR48090">
    <property type="entry name" value="UNDECAPRENYL-PHOSPHATE 4-DEOXY-4-FORMAMIDO-L-ARABINOSE TRANSFERASE-RELATED"/>
    <property type="match status" value="1"/>
</dbReference>
<dbReference type="CDD" id="cd04179">
    <property type="entry name" value="DPM_DPG-synthase_like"/>
    <property type="match status" value="1"/>
</dbReference>
<dbReference type="Proteomes" id="UP000030185">
    <property type="component" value="Unassembled WGS sequence"/>
</dbReference>
<dbReference type="AlphaFoldDB" id="A0A098LBX3"/>
<name>A0A098LBX3_9BACT</name>
<gene>
    <name evidence="2" type="ORF">MYP_1673</name>
</gene>
<feature type="domain" description="Glycosyltransferase 2-like" evidence="1">
    <location>
        <begin position="7"/>
        <end position="176"/>
    </location>
</feature>
<dbReference type="RefSeq" id="WP_045461406.1">
    <property type="nucleotide sequence ID" value="NZ_BBLT01000003.1"/>
</dbReference>
<reference evidence="2 3" key="1">
    <citation type="submission" date="2014-09" db="EMBL/GenBank/DDBJ databases">
        <title>Sporocytophaga myxococcoides PG-01 genome sequencing.</title>
        <authorList>
            <person name="Liu L."/>
            <person name="Gao P.J."/>
            <person name="Chen G.J."/>
            <person name="Wang L.S."/>
        </authorList>
    </citation>
    <scope>NUCLEOTIDE SEQUENCE [LARGE SCALE GENOMIC DNA]</scope>
    <source>
        <strain evidence="2 3">PG-01</strain>
    </source>
</reference>
<evidence type="ECO:0000259" key="1">
    <source>
        <dbReference type="Pfam" id="PF00535"/>
    </source>
</evidence>
<dbReference type="SUPFAM" id="SSF53448">
    <property type="entry name" value="Nucleotide-diphospho-sugar transferases"/>
    <property type="match status" value="1"/>
</dbReference>
<dbReference type="OrthoDB" id="9810303at2"/>
<dbReference type="InterPro" id="IPR029044">
    <property type="entry name" value="Nucleotide-diphossugar_trans"/>
</dbReference>
<dbReference type="PANTHER" id="PTHR48090:SF7">
    <property type="entry name" value="RFBJ PROTEIN"/>
    <property type="match status" value="1"/>
</dbReference>
<keyword evidence="2" id="KW-0808">Transferase</keyword>
<accession>A0A098LBX3</accession>
<dbReference type="Gene3D" id="3.90.550.10">
    <property type="entry name" value="Spore Coat Polysaccharide Biosynthesis Protein SpsA, Chain A"/>
    <property type="match status" value="1"/>
</dbReference>
<sequence>MKLEKLTIIIPTYNEGKTLYQILDKIRLVQLHYNTRKEVIVIDDASIDDTSEVIFLFKSKYPDFPIIHHKHDINKGKGAALHTGIKMATGDFLLIQDADLEYDPEDYNDLLKPVYSGVADVVYGSRFMGSKPHRVLFFWHYLGNKFVTFLSNLFTNLNLTDMETCYKVFDTKLIQDLDLKEKRFGFEPEITAKIAKVPGIRIYEVGISYYGRTYAEGKKISWKDGFWAVLCIIRYNLFK</sequence>
<dbReference type="eggNOG" id="COG1215">
    <property type="taxonomic scope" value="Bacteria"/>
</dbReference>
<dbReference type="GO" id="GO:0016740">
    <property type="term" value="F:transferase activity"/>
    <property type="evidence" value="ECO:0007669"/>
    <property type="project" value="UniProtKB-KW"/>
</dbReference>
<dbReference type="STRING" id="153721.MYP_1673"/>
<proteinExistence type="predicted"/>
<comment type="caution">
    <text evidence="2">The sequence shown here is derived from an EMBL/GenBank/DDBJ whole genome shotgun (WGS) entry which is preliminary data.</text>
</comment>
<evidence type="ECO:0000313" key="2">
    <source>
        <dbReference type="EMBL" id="GAL84445.1"/>
    </source>
</evidence>
<dbReference type="InterPro" id="IPR001173">
    <property type="entry name" value="Glyco_trans_2-like"/>
</dbReference>
<evidence type="ECO:0000313" key="3">
    <source>
        <dbReference type="Proteomes" id="UP000030185"/>
    </source>
</evidence>
<dbReference type="InterPro" id="IPR050256">
    <property type="entry name" value="Glycosyltransferase_2"/>
</dbReference>
<dbReference type="Pfam" id="PF00535">
    <property type="entry name" value="Glycos_transf_2"/>
    <property type="match status" value="1"/>
</dbReference>
<dbReference type="EMBL" id="BBLT01000003">
    <property type="protein sequence ID" value="GAL84445.1"/>
    <property type="molecule type" value="Genomic_DNA"/>
</dbReference>
<organism evidence="2 3">
    <name type="scientific">Sporocytophaga myxococcoides</name>
    <dbReference type="NCBI Taxonomy" id="153721"/>
    <lineage>
        <taxon>Bacteria</taxon>
        <taxon>Pseudomonadati</taxon>
        <taxon>Bacteroidota</taxon>
        <taxon>Cytophagia</taxon>
        <taxon>Cytophagales</taxon>
        <taxon>Cytophagaceae</taxon>
        <taxon>Sporocytophaga</taxon>
    </lineage>
</organism>
<protein>
    <submittedName>
        <fullName evidence="2">Glycosyl transferase</fullName>
    </submittedName>
</protein>